<dbReference type="eggNOG" id="COG0640">
    <property type="taxonomic scope" value="Bacteria"/>
</dbReference>
<dbReference type="InterPro" id="IPR036388">
    <property type="entry name" value="WH-like_DNA-bd_sf"/>
</dbReference>
<accession>E6VW45</accession>
<organism evidence="5 6">
    <name type="scientific">Pseudodesulfovibrio aespoeensis (strain ATCC 700646 / DSM 10631 / Aspo-2)</name>
    <name type="common">Desulfovibrio aespoeensis</name>
    <dbReference type="NCBI Taxonomy" id="643562"/>
    <lineage>
        <taxon>Bacteria</taxon>
        <taxon>Pseudomonadati</taxon>
        <taxon>Thermodesulfobacteriota</taxon>
        <taxon>Desulfovibrionia</taxon>
        <taxon>Desulfovibrionales</taxon>
        <taxon>Desulfovibrionaceae</taxon>
    </lineage>
</organism>
<dbReference type="CDD" id="cd00090">
    <property type="entry name" value="HTH_ARSR"/>
    <property type="match status" value="1"/>
</dbReference>
<proteinExistence type="predicted"/>
<dbReference type="PANTHER" id="PTHR33154">
    <property type="entry name" value="TRANSCRIPTIONAL REGULATOR, ARSR FAMILY"/>
    <property type="match status" value="1"/>
</dbReference>
<protein>
    <submittedName>
        <fullName evidence="5">Regulatory protein ArsR</fullName>
    </submittedName>
</protein>
<dbReference type="Gene3D" id="1.10.10.10">
    <property type="entry name" value="Winged helix-like DNA-binding domain superfamily/Winged helix DNA-binding domain"/>
    <property type="match status" value="1"/>
</dbReference>
<evidence type="ECO:0000256" key="1">
    <source>
        <dbReference type="ARBA" id="ARBA00023015"/>
    </source>
</evidence>
<dbReference type="SMART" id="SM00418">
    <property type="entry name" value="HTH_ARSR"/>
    <property type="match status" value="1"/>
</dbReference>
<dbReference type="NCBIfam" id="NF033788">
    <property type="entry name" value="HTH_metalloreg"/>
    <property type="match status" value="1"/>
</dbReference>
<dbReference type="PRINTS" id="PR00778">
    <property type="entry name" value="HTHARSR"/>
</dbReference>
<keyword evidence="2" id="KW-0238">DNA-binding</keyword>
<dbReference type="InterPro" id="IPR051081">
    <property type="entry name" value="HTH_MetalResp_TranReg"/>
</dbReference>
<dbReference type="OrthoDB" id="9800238at2"/>
<dbReference type="KEGG" id="das:Daes_2607"/>
<dbReference type="EMBL" id="CP002431">
    <property type="protein sequence ID" value="ADU63605.1"/>
    <property type="molecule type" value="Genomic_DNA"/>
</dbReference>
<dbReference type="PROSITE" id="PS50987">
    <property type="entry name" value="HTH_ARSR_2"/>
    <property type="match status" value="1"/>
</dbReference>
<keyword evidence="1" id="KW-0805">Transcription regulation</keyword>
<keyword evidence="6" id="KW-1185">Reference proteome</keyword>
<sequence length="117" mass="12975">METLATQFKSLSDATRLRILNLLAGGELCVCDLMAVLGLPQSTISRHLAYLRKHGWVDARRSGKWMHYRRPPQPTPFMAYAFALLDEELSTNAQADADTRALATRLAAEGKSPCGRD</sequence>
<evidence type="ECO:0000259" key="4">
    <source>
        <dbReference type="PROSITE" id="PS50987"/>
    </source>
</evidence>
<evidence type="ECO:0000313" key="6">
    <source>
        <dbReference type="Proteomes" id="UP000002191"/>
    </source>
</evidence>
<name>E6VW45_PSEA9</name>
<feature type="domain" description="HTH arsR-type" evidence="4">
    <location>
        <begin position="1"/>
        <end position="96"/>
    </location>
</feature>
<dbReference type="HOGENOM" id="CLU_097806_3_1_7"/>
<reference evidence="5 6" key="2">
    <citation type="journal article" date="2014" name="Genome Announc.">
        <title>Complete Genome Sequence of the Subsurface, Mesophilic Sulfate-Reducing Bacterium Desulfovibrio aespoeensis Aspo-2.</title>
        <authorList>
            <person name="Pedersen K."/>
            <person name="Bengtsson A."/>
            <person name="Edlund J."/>
            <person name="Rabe L."/>
            <person name="Hazen T."/>
            <person name="Chakraborty R."/>
            <person name="Goodwin L."/>
            <person name="Shapiro N."/>
        </authorList>
    </citation>
    <scope>NUCLEOTIDE SEQUENCE [LARGE SCALE GENOMIC DNA]</scope>
    <source>
        <strain evidence="6">ATCC 700646 / DSM 10631 / Aspo-2</strain>
    </source>
</reference>
<evidence type="ECO:0000313" key="5">
    <source>
        <dbReference type="EMBL" id="ADU63605.1"/>
    </source>
</evidence>
<dbReference type="GO" id="GO:0003677">
    <property type="term" value="F:DNA binding"/>
    <property type="evidence" value="ECO:0007669"/>
    <property type="project" value="UniProtKB-KW"/>
</dbReference>
<keyword evidence="3" id="KW-0804">Transcription</keyword>
<dbReference type="InterPro" id="IPR011991">
    <property type="entry name" value="ArsR-like_HTH"/>
</dbReference>
<gene>
    <name evidence="5" type="ordered locus">Daes_2607</name>
</gene>
<dbReference type="GO" id="GO:0003700">
    <property type="term" value="F:DNA-binding transcription factor activity"/>
    <property type="evidence" value="ECO:0007669"/>
    <property type="project" value="InterPro"/>
</dbReference>
<dbReference type="AlphaFoldDB" id="E6VW45"/>
<dbReference type="Pfam" id="PF01022">
    <property type="entry name" value="HTH_5"/>
    <property type="match status" value="1"/>
</dbReference>
<dbReference type="InterPro" id="IPR001845">
    <property type="entry name" value="HTH_ArsR_DNA-bd_dom"/>
</dbReference>
<dbReference type="Proteomes" id="UP000002191">
    <property type="component" value="Chromosome"/>
</dbReference>
<dbReference type="SUPFAM" id="SSF46785">
    <property type="entry name" value="Winged helix' DNA-binding domain"/>
    <property type="match status" value="1"/>
</dbReference>
<dbReference type="PANTHER" id="PTHR33154:SF18">
    <property type="entry name" value="ARSENICAL RESISTANCE OPERON REPRESSOR"/>
    <property type="match status" value="1"/>
</dbReference>
<dbReference type="RefSeq" id="WP_013515511.1">
    <property type="nucleotide sequence ID" value="NC_014844.1"/>
</dbReference>
<dbReference type="InterPro" id="IPR036390">
    <property type="entry name" value="WH_DNA-bd_sf"/>
</dbReference>
<evidence type="ECO:0000256" key="2">
    <source>
        <dbReference type="ARBA" id="ARBA00023125"/>
    </source>
</evidence>
<reference evidence="6" key="1">
    <citation type="submission" date="2010-12" db="EMBL/GenBank/DDBJ databases">
        <title>Complete sequence of Desulfovibrio aespoeensis Aspo-2.</title>
        <authorList>
            <consortium name="US DOE Joint Genome Institute"/>
            <person name="Lucas S."/>
            <person name="Copeland A."/>
            <person name="Lapidus A."/>
            <person name="Cheng J.-F."/>
            <person name="Goodwin L."/>
            <person name="Pitluck S."/>
            <person name="Chertkov O."/>
            <person name="Misra M."/>
            <person name="Detter J.C."/>
            <person name="Han C."/>
            <person name="Tapia R."/>
            <person name="Land M."/>
            <person name="Hauser L."/>
            <person name="Kyrpides N."/>
            <person name="Ivanova N."/>
            <person name="Ovchinnikova G."/>
            <person name="Pedersen K."/>
            <person name="Jagevall S."/>
            <person name="Hazen T."/>
            <person name="Woyke T."/>
        </authorList>
    </citation>
    <scope>NUCLEOTIDE SEQUENCE [LARGE SCALE GENOMIC DNA]</scope>
    <source>
        <strain evidence="6">ATCC 700646 / DSM 10631 / Aspo-2</strain>
    </source>
</reference>
<dbReference type="STRING" id="643562.Daes_2607"/>
<evidence type="ECO:0000256" key="3">
    <source>
        <dbReference type="ARBA" id="ARBA00023163"/>
    </source>
</evidence>